<name>A0A845MCF5_9PROT</name>
<protein>
    <submittedName>
        <fullName evidence="1">Uncharacterized protein</fullName>
    </submittedName>
</protein>
<gene>
    <name evidence="1" type="ORF">GQF03_03535</name>
</gene>
<dbReference type="EMBL" id="WTVA01000001">
    <property type="protein sequence ID" value="MZR21395.1"/>
    <property type="molecule type" value="Genomic_DNA"/>
</dbReference>
<comment type="caution">
    <text evidence="1">The sequence shown here is derived from an EMBL/GenBank/DDBJ whole genome shotgun (WGS) entry which is preliminary data.</text>
</comment>
<evidence type="ECO:0000313" key="1">
    <source>
        <dbReference type="EMBL" id="MZR21395.1"/>
    </source>
</evidence>
<evidence type="ECO:0000313" key="2">
    <source>
        <dbReference type="Proteomes" id="UP000445696"/>
    </source>
</evidence>
<dbReference type="AlphaFoldDB" id="A0A845MCF5"/>
<dbReference type="PROSITE" id="PS51257">
    <property type="entry name" value="PROKAR_LIPOPROTEIN"/>
    <property type="match status" value="1"/>
</dbReference>
<reference evidence="1 2" key="1">
    <citation type="journal article" date="2014" name="Int. J. Syst. Evol. Microbiol.">
        <title>Sneathiella chungangensis sp. nov., isolated from a marine sand, and emended description of the genus Sneathiella.</title>
        <authorList>
            <person name="Siamphan C."/>
            <person name="Kim H."/>
            <person name="Lee J.S."/>
            <person name="Kim W."/>
        </authorList>
    </citation>
    <scope>NUCLEOTIDE SEQUENCE [LARGE SCALE GENOMIC DNA]</scope>
    <source>
        <strain evidence="1 2">KCTC 32476</strain>
    </source>
</reference>
<organism evidence="1 2">
    <name type="scientific">Sneathiella chungangensis</name>
    <dbReference type="NCBI Taxonomy" id="1418234"/>
    <lineage>
        <taxon>Bacteria</taxon>
        <taxon>Pseudomonadati</taxon>
        <taxon>Pseudomonadota</taxon>
        <taxon>Alphaproteobacteria</taxon>
        <taxon>Sneathiellales</taxon>
        <taxon>Sneathiellaceae</taxon>
        <taxon>Sneathiella</taxon>
    </lineage>
</organism>
<accession>A0A845MCF5</accession>
<dbReference type="Proteomes" id="UP000445696">
    <property type="component" value="Unassembled WGS sequence"/>
</dbReference>
<sequence length="202" mass="22622">MFKHLSKWLLIFVVLGGLTGCACLIKLSIYGGQDTMTASPSSSEEFVAMGELKENIELTGFLGKTEYLYFPVEPPQVNQNIEWAIRDSLKNFGYLGSAVSRYKLSVRVEELDYTPSLNQPEGVDLCVYWGGRIGLSTGYTKLHYTLKDSVTGDILFDDTINNRYFFDKDTAATVAMGWAAVSFSIKENILELIENLKVIENQ</sequence>
<proteinExistence type="predicted"/>
<keyword evidence="2" id="KW-1185">Reference proteome</keyword>
<dbReference type="RefSeq" id="WP_161337794.1">
    <property type="nucleotide sequence ID" value="NZ_JBHSDG010000002.1"/>
</dbReference>